<organism evidence="2 3">
    <name type="scientific">Paralysiella testudinis</name>
    <dbReference type="NCBI Taxonomy" id="2809020"/>
    <lineage>
        <taxon>Bacteria</taxon>
        <taxon>Pseudomonadati</taxon>
        <taxon>Pseudomonadota</taxon>
        <taxon>Betaproteobacteria</taxon>
        <taxon>Neisseriales</taxon>
        <taxon>Neisseriaceae</taxon>
        <taxon>Paralysiella</taxon>
    </lineage>
</organism>
<keyword evidence="1" id="KW-0472">Membrane</keyword>
<gene>
    <name evidence="2" type="ORF">JQU52_14480</name>
</gene>
<evidence type="ECO:0000313" key="2">
    <source>
        <dbReference type="EMBL" id="QRQ81843.1"/>
    </source>
</evidence>
<keyword evidence="1" id="KW-1133">Transmembrane helix</keyword>
<evidence type="ECO:0000256" key="1">
    <source>
        <dbReference type="SAM" id="Phobius"/>
    </source>
</evidence>
<protein>
    <submittedName>
        <fullName evidence="2">Uncharacterized protein</fullName>
    </submittedName>
</protein>
<dbReference type="AlphaFoldDB" id="A0A892ZGS4"/>
<proteinExistence type="predicted"/>
<feature type="transmembrane region" description="Helical" evidence="1">
    <location>
        <begin position="37"/>
        <end position="58"/>
    </location>
</feature>
<dbReference type="RefSeq" id="WP_230339147.1">
    <property type="nucleotide sequence ID" value="NZ_CP069798.1"/>
</dbReference>
<reference evidence="2" key="1">
    <citation type="submission" date="2021-02" db="EMBL/GenBank/DDBJ databases">
        <title>Neisseriaceae sp. 26B isolated from the cloaca of a Common Toad-headed Turtle (Mesoclemmys nasuta).</title>
        <authorList>
            <person name="Spergser J."/>
            <person name="Busse H.-J."/>
        </authorList>
    </citation>
    <scope>NUCLEOTIDE SEQUENCE</scope>
    <source>
        <strain evidence="2">26B</strain>
    </source>
</reference>
<sequence>MTTNTLRRKNLTLRWLLVCLLPAATIAFFLLNPPASPLRHLINGIVLVCEAVFLLKWVLFEAIGHHLKQEHALKRQTLWLLLPISLLAAYCVFYFVA</sequence>
<dbReference type="KEGG" id="ptes:JQU52_14480"/>
<feature type="transmembrane region" description="Helical" evidence="1">
    <location>
        <begin position="12"/>
        <end position="31"/>
    </location>
</feature>
<dbReference type="EMBL" id="CP069798">
    <property type="protein sequence ID" value="QRQ81843.1"/>
    <property type="molecule type" value="Genomic_DNA"/>
</dbReference>
<evidence type="ECO:0000313" key="3">
    <source>
        <dbReference type="Proteomes" id="UP000653156"/>
    </source>
</evidence>
<keyword evidence="1" id="KW-0812">Transmembrane</keyword>
<name>A0A892ZGS4_9NEIS</name>
<accession>A0A892ZGS4</accession>
<keyword evidence="3" id="KW-1185">Reference proteome</keyword>
<feature type="transmembrane region" description="Helical" evidence="1">
    <location>
        <begin position="78"/>
        <end position="96"/>
    </location>
</feature>
<dbReference type="Proteomes" id="UP000653156">
    <property type="component" value="Chromosome"/>
</dbReference>